<dbReference type="SUPFAM" id="SSF52540">
    <property type="entry name" value="P-loop containing nucleoside triphosphate hydrolases"/>
    <property type="match status" value="1"/>
</dbReference>
<dbReference type="InterPro" id="IPR027417">
    <property type="entry name" value="P-loop_NTPase"/>
</dbReference>
<keyword evidence="7" id="KW-1185">Reference proteome</keyword>
<protein>
    <submittedName>
        <fullName evidence="6">Daunorubicin/doxorubicin resistance ATP-binding protein DrrA</fullName>
        <ecNumber evidence="6">3.6.3.-</ecNumber>
    </submittedName>
</protein>
<keyword evidence="3 6" id="KW-0067">ATP-binding</keyword>
<dbReference type="InterPro" id="IPR050763">
    <property type="entry name" value="ABC_transporter_ATP-binding"/>
</dbReference>
<name>A0A5B9QC60_9BACT</name>
<dbReference type="PANTHER" id="PTHR42711:SF4">
    <property type="entry name" value="ABC TRANSPORTER RELATED"/>
    <property type="match status" value="1"/>
</dbReference>
<dbReference type="KEGG" id="bgok:Pr1d_39520"/>
<keyword evidence="1" id="KW-0813">Transport</keyword>
<keyword evidence="6" id="KW-0378">Hydrolase</keyword>
<evidence type="ECO:0000256" key="1">
    <source>
        <dbReference type="ARBA" id="ARBA00022448"/>
    </source>
</evidence>
<evidence type="ECO:0000259" key="5">
    <source>
        <dbReference type="PROSITE" id="PS50893"/>
    </source>
</evidence>
<dbReference type="Pfam" id="PF00005">
    <property type="entry name" value="ABC_tran"/>
    <property type="match status" value="1"/>
</dbReference>
<evidence type="ECO:0000256" key="4">
    <source>
        <dbReference type="SAM" id="MobiDB-lite"/>
    </source>
</evidence>
<sequence length="388" mass="43911">MFETRGTKLYQPYRKLTRSARLLGVGAHGVYNRSSMNAIEIRQLQKSYRVYQKNEGLVASIRGLFHREYREVAAVKAIDLDVEQGEFVAFLGPNGAGKTTTLKLLSGVISPTGGEARVLGHVPWLRENEYRRRFALVMGQKNQLWWDLPAQESFTLHEKIYRIEHHKFIRTRDELCDLLDVGHLLGRPVRELSLGERMKMELTAALLHSPDVLFLDEPTIGLDVIAQHNIQKFLKFYQQERKITILLTSHYMKDVAALCKRVVIIAHGEIIYDGSLAGIIDRFSGHKILSLHFADGRMPSDLARYGDVLEIVEPKARLRVDRGSISQVLSSVLANNTLEDISVEDPPLEDVIAELFSHSAAESERGVTAEEMRNGIRRAESVSDRSSK</sequence>
<dbReference type="PROSITE" id="PS50893">
    <property type="entry name" value="ABC_TRANSPORTER_2"/>
    <property type="match status" value="1"/>
</dbReference>
<dbReference type="GO" id="GO:0016887">
    <property type="term" value="F:ATP hydrolysis activity"/>
    <property type="evidence" value="ECO:0007669"/>
    <property type="project" value="InterPro"/>
</dbReference>
<dbReference type="InterPro" id="IPR003593">
    <property type="entry name" value="AAA+_ATPase"/>
</dbReference>
<dbReference type="EC" id="3.6.3.-" evidence="6"/>
<dbReference type="EMBL" id="CP042913">
    <property type="protein sequence ID" value="QEG36637.1"/>
    <property type="molecule type" value="Genomic_DNA"/>
</dbReference>
<evidence type="ECO:0000256" key="2">
    <source>
        <dbReference type="ARBA" id="ARBA00022741"/>
    </source>
</evidence>
<dbReference type="InterPro" id="IPR003439">
    <property type="entry name" value="ABC_transporter-like_ATP-bd"/>
</dbReference>
<gene>
    <name evidence="6" type="primary">drrA_3</name>
    <name evidence="6" type="ORF">Pr1d_39520</name>
</gene>
<dbReference type="GO" id="GO:0005524">
    <property type="term" value="F:ATP binding"/>
    <property type="evidence" value="ECO:0007669"/>
    <property type="project" value="UniProtKB-KW"/>
</dbReference>
<dbReference type="AlphaFoldDB" id="A0A5B9QC60"/>
<dbReference type="SMART" id="SM00382">
    <property type="entry name" value="AAA"/>
    <property type="match status" value="1"/>
</dbReference>
<feature type="region of interest" description="Disordered" evidence="4">
    <location>
        <begin position="363"/>
        <end position="388"/>
    </location>
</feature>
<reference evidence="6 7" key="1">
    <citation type="submission" date="2019-08" db="EMBL/GenBank/DDBJ databases">
        <title>Deep-cultivation of Planctomycetes and their phenomic and genomic characterization uncovers novel biology.</title>
        <authorList>
            <person name="Wiegand S."/>
            <person name="Jogler M."/>
            <person name="Boedeker C."/>
            <person name="Pinto D."/>
            <person name="Vollmers J."/>
            <person name="Rivas-Marin E."/>
            <person name="Kohn T."/>
            <person name="Peeters S.H."/>
            <person name="Heuer A."/>
            <person name="Rast P."/>
            <person name="Oberbeckmann S."/>
            <person name="Bunk B."/>
            <person name="Jeske O."/>
            <person name="Meyerdierks A."/>
            <person name="Storesund J.E."/>
            <person name="Kallscheuer N."/>
            <person name="Luecker S."/>
            <person name="Lage O.M."/>
            <person name="Pohl T."/>
            <person name="Merkel B.J."/>
            <person name="Hornburger P."/>
            <person name="Mueller R.-W."/>
            <person name="Bruemmer F."/>
            <person name="Labrenz M."/>
            <person name="Spormann A.M."/>
            <person name="Op den Camp H."/>
            <person name="Overmann J."/>
            <person name="Amann R."/>
            <person name="Jetten M.S.M."/>
            <person name="Mascher T."/>
            <person name="Medema M.H."/>
            <person name="Devos D.P."/>
            <person name="Kaster A.-K."/>
            <person name="Ovreas L."/>
            <person name="Rohde M."/>
            <person name="Galperin M.Y."/>
            <person name="Jogler C."/>
        </authorList>
    </citation>
    <scope>NUCLEOTIDE SEQUENCE [LARGE SCALE GENOMIC DNA]</scope>
    <source>
        <strain evidence="6 7">Pr1d</strain>
    </source>
</reference>
<dbReference type="CDD" id="cd03267">
    <property type="entry name" value="ABC_NatA_like"/>
    <property type="match status" value="1"/>
</dbReference>
<evidence type="ECO:0000313" key="6">
    <source>
        <dbReference type="EMBL" id="QEG36637.1"/>
    </source>
</evidence>
<evidence type="ECO:0000256" key="3">
    <source>
        <dbReference type="ARBA" id="ARBA00022840"/>
    </source>
</evidence>
<proteinExistence type="predicted"/>
<evidence type="ECO:0000313" key="7">
    <source>
        <dbReference type="Proteomes" id="UP000323917"/>
    </source>
</evidence>
<organism evidence="6 7">
    <name type="scientific">Bythopirellula goksoeyrii</name>
    <dbReference type="NCBI Taxonomy" id="1400387"/>
    <lineage>
        <taxon>Bacteria</taxon>
        <taxon>Pseudomonadati</taxon>
        <taxon>Planctomycetota</taxon>
        <taxon>Planctomycetia</taxon>
        <taxon>Pirellulales</taxon>
        <taxon>Lacipirellulaceae</taxon>
        <taxon>Bythopirellula</taxon>
    </lineage>
</organism>
<dbReference type="Proteomes" id="UP000323917">
    <property type="component" value="Chromosome"/>
</dbReference>
<dbReference type="PANTHER" id="PTHR42711">
    <property type="entry name" value="ABC TRANSPORTER ATP-BINDING PROTEIN"/>
    <property type="match status" value="1"/>
</dbReference>
<keyword evidence="2" id="KW-0547">Nucleotide-binding</keyword>
<dbReference type="Gene3D" id="3.40.50.300">
    <property type="entry name" value="P-loop containing nucleotide triphosphate hydrolases"/>
    <property type="match status" value="1"/>
</dbReference>
<accession>A0A5B9QC60</accession>
<feature type="domain" description="ABC transporter" evidence="5">
    <location>
        <begin position="59"/>
        <end position="292"/>
    </location>
</feature>